<evidence type="ECO:0000256" key="1">
    <source>
        <dbReference type="ARBA" id="ARBA00004651"/>
    </source>
</evidence>
<keyword evidence="2" id="KW-1003">Cell membrane</keyword>
<reference evidence="7 8" key="1">
    <citation type="submission" date="2018-10" db="EMBL/GenBank/DDBJ databases">
        <title>Phylogenomics of Brevibacillus.</title>
        <authorList>
            <person name="Dunlap C."/>
        </authorList>
    </citation>
    <scope>NUCLEOTIDE SEQUENCE [LARGE SCALE GENOMIC DNA]</scope>
    <source>
        <strain evidence="7 8">JCM 15085</strain>
    </source>
</reference>
<dbReference type="PANTHER" id="PTHR33545">
    <property type="entry name" value="UPF0750 MEMBRANE PROTEIN YITT-RELATED"/>
    <property type="match status" value="1"/>
</dbReference>
<feature type="transmembrane region" description="Helical" evidence="6">
    <location>
        <begin position="12"/>
        <end position="31"/>
    </location>
</feature>
<dbReference type="EMBL" id="RHHT01000057">
    <property type="protein sequence ID" value="RNB73124.1"/>
    <property type="molecule type" value="Genomic_DNA"/>
</dbReference>
<evidence type="ECO:0000256" key="4">
    <source>
        <dbReference type="ARBA" id="ARBA00022989"/>
    </source>
</evidence>
<evidence type="ECO:0000313" key="8">
    <source>
        <dbReference type="Proteomes" id="UP000281915"/>
    </source>
</evidence>
<accession>A0A3M8CBJ9</accession>
<evidence type="ECO:0000256" key="2">
    <source>
        <dbReference type="ARBA" id="ARBA00022475"/>
    </source>
</evidence>
<dbReference type="Pfam" id="PF02588">
    <property type="entry name" value="YitT_membrane"/>
    <property type="match status" value="1"/>
</dbReference>
<protein>
    <recommendedName>
        <fullName evidence="9">YitT family protein</fullName>
    </recommendedName>
</protein>
<comment type="subcellular location">
    <subcellularLocation>
        <location evidence="1">Cell membrane</location>
        <topology evidence="1">Multi-pass membrane protein</topology>
    </subcellularLocation>
</comment>
<feature type="transmembrane region" description="Helical" evidence="6">
    <location>
        <begin position="174"/>
        <end position="193"/>
    </location>
</feature>
<evidence type="ECO:0000256" key="6">
    <source>
        <dbReference type="SAM" id="Phobius"/>
    </source>
</evidence>
<dbReference type="RefSeq" id="WP_122915096.1">
    <property type="nucleotide sequence ID" value="NZ_RHHT01000057.1"/>
</dbReference>
<dbReference type="InterPro" id="IPR051461">
    <property type="entry name" value="UPF0750_membrane"/>
</dbReference>
<evidence type="ECO:0008006" key="9">
    <source>
        <dbReference type="Google" id="ProtNLM"/>
    </source>
</evidence>
<keyword evidence="3 6" id="KW-0812">Transmembrane</keyword>
<feature type="transmembrane region" description="Helical" evidence="6">
    <location>
        <begin position="51"/>
        <end position="73"/>
    </location>
</feature>
<dbReference type="InterPro" id="IPR003740">
    <property type="entry name" value="YitT"/>
</dbReference>
<evidence type="ECO:0000256" key="5">
    <source>
        <dbReference type="ARBA" id="ARBA00023136"/>
    </source>
</evidence>
<sequence length="211" mass="22638">MSEGVSNKKRSLEWGFIFAGTALVALTYYLFLKPNEIMTPGLGGVAILVSYLLPLSLGLIYFLLNIPLFLLGYRFVGRQFVIRSLGGMISLSVFLYLFEFLPGWQQPIVGTILGGVISGAGIALVLLGGGTTGGVDIASVVISKVWPAFTIGRCMMAINSLIVIASWLTTDALHSVYTLISIFIAGKTIDVCYSRWLGKGGDRSTEVQSAS</sequence>
<dbReference type="PANTHER" id="PTHR33545:SF9">
    <property type="entry name" value="UPF0750 MEMBRANE PROTEIN YITE"/>
    <property type="match status" value="1"/>
</dbReference>
<proteinExistence type="predicted"/>
<name>A0A3M8CBJ9_9BACL</name>
<evidence type="ECO:0000256" key="3">
    <source>
        <dbReference type="ARBA" id="ARBA00022692"/>
    </source>
</evidence>
<evidence type="ECO:0000313" key="7">
    <source>
        <dbReference type="EMBL" id="RNB73124.1"/>
    </source>
</evidence>
<keyword evidence="4 6" id="KW-1133">Transmembrane helix</keyword>
<keyword evidence="5 6" id="KW-0472">Membrane</keyword>
<dbReference type="GO" id="GO:0005886">
    <property type="term" value="C:plasma membrane"/>
    <property type="evidence" value="ECO:0007669"/>
    <property type="project" value="UniProtKB-SubCell"/>
</dbReference>
<dbReference type="AlphaFoldDB" id="A0A3M8CBJ9"/>
<comment type="caution">
    <text evidence="7">The sequence shown here is derived from an EMBL/GenBank/DDBJ whole genome shotgun (WGS) entry which is preliminary data.</text>
</comment>
<feature type="transmembrane region" description="Helical" evidence="6">
    <location>
        <begin position="148"/>
        <end position="168"/>
    </location>
</feature>
<gene>
    <name evidence="7" type="ORF">EDM58_21165</name>
</gene>
<organism evidence="7 8">
    <name type="scientific">Brevibacillus panacihumi</name>
    <dbReference type="NCBI Taxonomy" id="497735"/>
    <lineage>
        <taxon>Bacteria</taxon>
        <taxon>Bacillati</taxon>
        <taxon>Bacillota</taxon>
        <taxon>Bacilli</taxon>
        <taxon>Bacillales</taxon>
        <taxon>Paenibacillaceae</taxon>
        <taxon>Brevibacillus</taxon>
    </lineage>
</organism>
<feature type="transmembrane region" description="Helical" evidence="6">
    <location>
        <begin position="104"/>
        <end position="127"/>
    </location>
</feature>
<feature type="transmembrane region" description="Helical" evidence="6">
    <location>
        <begin position="80"/>
        <end position="98"/>
    </location>
</feature>
<dbReference type="Proteomes" id="UP000281915">
    <property type="component" value="Unassembled WGS sequence"/>
</dbReference>